<evidence type="ECO:0000256" key="1">
    <source>
        <dbReference type="SAM" id="SignalP"/>
    </source>
</evidence>
<dbReference type="EMBL" id="NBAX01000003">
    <property type="protein sequence ID" value="PNP95542.1"/>
    <property type="molecule type" value="Genomic_DNA"/>
</dbReference>
<accession>A0A2K0XLZ2</accession>
<protein>
    <recommendedName>
        <fullName evidence="4">TonB-dependent receptor</fullName>
    </recommendedName>
</protein>
<evidence type="ECO:0000313" key="3">
    <source>
        <dbReference type="Proteomes" id="UP000236634"/>
    </source>
</evidence>
<feature type="signal peptide" evidence="1">
    <location>
        <begin position="1"/>
        <end position="19"/>
    </location>
</feature>
<evidence type="ECO:0008006" key="4">
    <source>
        <dbReference type="Google" id="ProtNLM"/>
    </source>
</evidence>
<comment type="caution">
    <text evidence="2">The sequence shown here is derived from an EMBL/GenBank/DDBJ whole genome shotgun (WGS) entry which is preliminary data.</text>
</comment>
<organism evidence="2 3">
    <name type="scientific">Hoylesella timonensis</name>
    <dbReference type="NCBI Taxonomy" id="386414"/>
    <lineage>
        <taxon>Bacteria</taxon>
        <taxon>Pseudomonadati</taxon>
        <taxon>Bacteroidota</taxon>
        <taxon>Bacteroidia</taxon>
        <taxon>Bacteroidales</taxon>
        <taxon>Prevotellaceae</taxon>
        <taxon>Hoylesella</taxon>
    </lineage>
</organism>
<dbReference type="AlphaFoldDB" id="A0A2K0XLZ2"/>
<gene>
    <name evidence="2" type="ORF">BFS16_03975</name>
</gene>
<name>A0A2K0XLZ2_9BACT</name>
<dbReference type="Proteomes" id="UP000236634">
    <property type="component" value="Unassembled WGS sequence"/>
</dbReference>
<sequence>MKQIITLFLVCLAAIDVMAQTRQPDSISTQTLDEVTVTASTTQHKLNGDEYLVTGNMRERSGNISELLNLLLGVKVNRMNK</sequence>
<feature type="chain" id="PRO_5014360459" description="TonB-dependent receptor" evidence="1">
    <location>
        <begin position="20"/>
        <end position="81"/>
    </location>
</feature>
<proteinExistence type="predicted"/>
<keyword evidence="1" id="KW-0732">Signal</keyword>
<dbReference type="RefSeq" id="WP_103002870.1">
    <property type="nucleotide sequence ID" value="NZ_NBAX01000003.1"/>
</dbReference>
<evidence type="ECO:0000313" key="2">
    <source>
        <dbReference type="EMBL" id="PNP95542.1"/>
    </source>
</evidence>
<reference evidence="2 3" key="1">
    <citation type="submission" date="2017-03" db="EMBL/GenBank/DDBJ databases">
        <authorList>
            <person name="Afonso C.L."/>
            <person name="Miller P.J."/>
            <person name="Scott M.A."/>
            <person name="Spackman E."/>
            <person name="Goraichik I."/>
            <person name="Dimitrov K.M."/>
            <person name="Suarez D.L."/>
            <person name="Swayne D.E."/>
        </authorList>
    </citation>
    <scope>NUCLEOTIDE SEQUENCE [LARGE SCALE GENOMIC DNA]</scope>
    <source>
        <strain evidence="2 3">DNF00076</strain>
    </source>
</reference>